<name>A0A5D3KNL9_9BRAD</name>
<dbReference type="InterPro" id="IPR050490">
    <property type="entry name" value="Bact_solute-bd_prot1"/>
</dbReference>
<dbReference type="Proteomes" id="UP000324758">
    <property type="component" value="Unassembled WGS sequence"/>
</dbReference>
<dbReference type="AlphaFoldDB" id="A0A5D3KNL9"/>
<comment type="similarity">
    <text evidence="2">Belongs to the bacterial solute-binding protein 1 family.</text>
</comment>
<dbReference type="GO" id="GO:0042597">
    <property type="term" value="C:periplasmic space"/>
    <property type="evidence" value="ECO:0007669"/>
    <property type="project" value="UniProtKB-SubCell"/>
</dbReference>
<dbReference type="Gene3D" id="3.40.190.10">
    <property type="entry name" value="Periplasmic binding protein-like II"/>
    <property type="match status" value="2"/>
</dbReference>
<dbReference type="InterPro" id="IPR006059">
    <property type="entry name" value="SBP"/>
</dbReference>
<comment type="subcellular location">
    <subcellularLocation>
        <location evidence="1">Periplasm</location>
    </subcellularLocation>
</comment>
<evidence type="ECO:0000256" key="3">
    <source>
        <dbReference type="ARBA" id="ARBA00022764"/>
    </source>
</evidence>
<gene>
    <name evidence="4" type="ORF">FXB40_21475</name>
</gene>
<proteinExistence type="inferred from homology"/>
<dbReference type="Pfam" id="PF13416">
    <property type="entry name" value="SBP_bac_8"/>
    <property type="match status" value="1"/>
</dbReference>
<organism evidence="4 5">
    <name type="scientific">Bradyrhizobium rifense</name>
    <dbReference type="NCBI Taxonomy" id="515499"/>
    <lineage>
        <taxon>Bacteria</taxon>
        <taxon>Pseudomonadati</taxon>
        <taxon>Pseudomonadota</taxon>
        <taxon>Alphaproteobacteria</taxon>
        <taxon>Hyphomicrobiales</taxon>
        <taxon>Nitrobacteraceae</taxon>
        <taxon>Bradyrhizobium</taxon>
    </lineage>
</organism>
<dbReference type="PROSITE" id="PS51318">
    <property type="entry name" value="TAT"/>
    <property type="match status" value="1"/>
</dbReference>
<dbReference type="SUPFAM" id="SSF53850">
    <property type="entry name" value="Periplasmic binding protein-like II"/>
    <property type="match status" value="1"/>
</dbReference>
<evidence type="ECO:0000313" key="4">
    <source>
        <dbReference type="EMBL" id="TYL93405.1"/>
    </source>
</evidence>
<keyword evidence="3" id="KW-0574">Periplasm</keyword>
<dbReference type="InterPro" id="IPR006311">
    <property type="entry name" value="TAT_signal"/>
</dbReference>
<accession>A0A5D3KNL9</accession>
<keyword evidence="5" id="KW-1185">Reference proteome</keyword>
<dbReference type="EMBL" id="VSSS01000032">
    <property type="protein sequence ID" value="TYL93405.1"/>
    <property type="molecule type" value="Genomic_DNA"/>
</dbReference>
<dbReference type="OrthoDB" id="7317090at2"/>
<sequence>MSGFALSRRSLIGAGIGSAALAGLGDLPAVARELRLRMFWWGAKERAERTDKVNQLYLSSHPDMTIAGESLGWTDYWARLATQTAGRNAADVLQMDYRYIFEYARRGALLPLDSYVPKALNLTDFSPAAVDSGKVDGKIYGVSLGLNSTAMVYDKALIQSLGLKEPIWNMTWSEIGDLAAEITKAAKRDGFTGMEDGGSNEPVLEVWLTQRGKSLYTGEGKVGYDEKDMTEWFAFWSELRKRGASAAPDTQALDRGEIDSNLLSLGKVAMAFAHSNQLVGFQAINKSKLGLSTFPDGGKGAKPGQYLKPAMMWSVSAQSKQAEAAVQLVSYFVADTEAGKLLGVERGVPPSSAVRNLLTPTLDDLGRAMVDYISLISDKVGSLPPPPPRGAGEIQSVLRRVNEQVGFGRLTPADGARQFVADASAVLARG</sequence>
<dbReference type="PANTHER" id="PTHR43649">
    <property type="entry name" value="ARABINOSE-BINDING PROTEIN-RELATED"/>
    <property type="match status" value="1"/>
</dbReference>
<evidence type="ECO:0000256" key="2">
    <source>
        <dbReference type="ARBA" id="ARBA00008520"/>
    </source>
</evidence>
<reference evidence="4 5" key="1">
    <citation type="submission" date="2019-08" db="EMBL/GenBank/DDBJ databases">
        <title>Bradyrhizobium hipponensis sp. nov., a rhizobium isolated from a Lupinus angustifolius root nodule in Tunisia.</title>
        <authorList>
            <person name="Off K."/>
            <person name="Rejili M."/>
            <person name="Mars M."/>
            <person name="Brachmann A."/>
            <person name="Marin M."/>
        </authorList>
    </citation>
    <scope>NUCLEOTIDE SEQUENCE [LARGE SCALE GENOMIC DNA]</scope>
    <source>
        <strain evidence="4 5">CTAW71</strain>
    </source>
</reference>
<dbReference type="PANTHER" id="PTHR43649:SF11">
    <property type="entry name" value="ABC TRANSPORTER SUBSTRATE-BINDING PROTEIN YESO-RELATED"/>
    <property type="match status" value="1"/>
</dbReference>
<evidence type="ECO:0000256" key="1">
    <source>
        <dbReference type="ARBA" id="ARBA00004418"/>
    </source>
</evidence>
<dbReference type="RefSeq" id="WP_148774166.1">
    <property type="nucleotide sequence ID" value="NZ_VSSS01000032.1"/>
</dbReference>
<evidence type="ECO:0000313" key="5">
    <source>
        <dbReference type="Proteomes" id="UP000324758"/>
    </source>
</evidence>
<comment type="caution">
    <text evidence="4">The sequence shown here is derived from an EMBL/GenBank/DDBJ whole genome shotgun (WGS) entry which is preliminary data.</text>
</comment>
<protein>
    <submittedName>
        <fullName evidence="4">Carbohydrate ABC transporter substrate-binding protein</fullName>
    </submittedName>
</protein>